<feature type="domain" description="HSF-type DNA-binding" evidence="8">
    <location>
        <begin position="300"/>
        <end position="389"/>
    </location>
</feature>
<evidence type="ECO:0000256" key="4">
    <source>
        <dbReference type="ARBA" id="ARBA00023242"/>
    </source>
</evidence>
<organism evidence="9 10">
    <name type="scientific">Aspergillus homomorphus (strain CBS 101889)</name>
    <dbReference type="NCBI Taxonomy" id="1450537"/>
    <lineage>
        <taxon>Eukaryota</taxon>
        <taxon>Fungi</taxon>
        <taxon>Dikarya</taxon>
        <taxon>Ascomycota</taxon>
        <taxon>Pezizomycotina</taxon>
        <taxon>Eurotiomycetes</taxon>
        <taxon>Eurotiomycetidae</taxon>
        <taxon>Eurotiales</taxon>
        <taxon>Aspergillaceae</taxon>
        <taxon>Aspergillus</taxon>
        <taxon>Aspergillus subgen. Circumdati</taxon>
    </lineage>
</organism>
<dbReference type="InterPro" id="IPR036390">
    <property type="entry name" value="WH_DNA-bd_sf"/>
</dbReference>
<evidence type="ECO:0000259" key="8">
    <source>
        <dbReference type="SMART" id="SM00415"/>
    </source>
</evidence>
<evidence type="ECO:0000256" key="1">
    <source>
        <dbReference type="ARBA" id="ARBA00004123"/>
    </source>
</evidence>
<dbReference type="GO" id="GO:0043565">
    <property type="term" value="F:sequence-specific DNA binding"/>
    <property type="evidence" value="ECO:0007669"/>
    <property type="project" value="InterPro"/>
</dbReference>
<feature type="compositionally biased region" description="Polar residues" evidence="7">
    <location>
        <begin position="261"/>
        <end position="270"/>
    </location>
</feature>
<evidence type="ECO:0000256" key="6">
    <source>
        <dbReference type="SAM" id="Coils"/>
    </source>
</evidence>
<keyword evidence="3" id="KW-0238">DNA-binding</keyword>
<dbReference type="STRING" id="1450537.A0A395HJL1"/>
<dbReference type="GeneID" id="37200195"/>
<dbReference type="EMBL" id="KZ824321">
    <property type="protein sequence ID" value="RAL07960.1"/>
    <property type="molecule type" value="Genomic_DNA"/>
</dbReference>
<evidence type="ECO:0000256" key="3">
    <source>
        <dbReference type="ARBA" id="ARBA00023125"/>
    </source>
</evidence>
<protein>
    <recommendedName>
        <fullName evidence="8">HSF-type DNA-binding domain-containing protein</fullName>
    </recommendedName>
</protein>
<evidence type="ECO:0000256" key="5">
    <source>
        <dbReference type="RuleBase" id="RU004020"/>
    </source>
</evidence>
<feature type="region of interest" description="Disordered" evidence="7">
    <location>
        <begin position="221"/>
        <end position="245"/>
    </location>
</feature>
<evidence type="ECO:0000313" key="10">
    <source>
        <dbReference type="Proteomes" id="UP000248961"/>
    </source>
</evidence>
<feature type="coiled-coil region" evidence="6">
    <location>
        <begin position="158"/>
        <end position="185"/>
    </location>
</feature>
<dbReference type="GO" id="GO:0005634">
    <property type="term" value="C:nucleus"/>
    <property type="evidence" value="ECO:0007669"/>
    <property type="project" value="UniProtKB-SubCell"/>
</dbReference>
<dbReference type="GO" id="GO:0003700">
    <property type="term" value="F:DNA-binding transcription factor activity"/>
    <property type="evidence" value="ECO:0007669"/>
    <property type="project" value="InterPro"/>
</dbReference>
<evidence type="ECO:0000256" key="2">
    <source>
        <dbReference type="ARBA" id="ARBA00006403"/>
    </source>
</evidence>
<proteinExistence type="inferred from homology"/>
<comment type="similarity">
    <text evidence="2 5">Belongs to the HSF family.</text>
</comment>
<accession>A0A395HJL1</accession>
<dbReference type="Gene3D" id="1.10.10.10">
    <property type="entry name" value="Winged helix-like DNA-binding domain superfamily/Winged helix DNA-binding domain"/>
    <property type="match status" value="1"/>
</dbReference>
<dbReference type="PANTHER" id="PTHR10015">
    <property type="entry name" value="HEAT SHOCK TRANSCRIPTION FACTOR"/>
    <property type="match status" value="1"/>
</dbReference>
<sequence>MDRTTFPPSTKNTRHVLQSNAPIVFATAHSANLCSLALPDSLTRELSIHLDTYHSVLNAGSSIAIGRGQCLFGTRVGEIIATLFTTKEPTVVRGPQISWTSLILAAGPNYDGPNQLTIGDSDLDLSQDDLDLIRSGRPWRFLSPWPGKDDCQRELRAIHVTREELRNTKEKIEKVLQDMSALDQKLSVWHNVVAQLHNPQECGPPQSQLGIVDGSIGTADNIEVSEDSGRGESGPGESCCDGLNSDRKLDTYSSDQAISLQPANLDQQDLPSVAFPDESRSRRDSKDESQVTDIREPPKHTEPFIQCLSDVLDDAQFKKAISWCEDGRSFTIPAADDFPSELLARFKTQSCQSLIRRLYYFGFHASGGVFWHRQFVRGQASTICPTRRRSTSPTPVINTRRGPRYKIIKGSRRSY</sequence>
<dbReference type="Proteomes" id="UP000248961">
    <property type="component" value="Unassembled WGS sequence"/>
</dbReference>
<comment type="subcellular location">
    <subcellularLocation>
        <location evidence="1">Nucleus</location>
    </subcellularLocation>
</comment>
<reference evidence="9 10" key="1">
    <citation type="submission" date="2018-02" db="EMBL/GenBank/DDBJ databases">
        <title>The genomes of Aspergillus section Nigri reveals drivers in fungal speciation.</title>
        <authorList>
            <consortium name="DOE Joint Genome Institute"/>
            <person name="Vesth T.C."/>
            <person name="Nybo J."/>
            <person name="Theobald S."/>
            <person name="Brandl J."/>
            <person name="Frisvad J.C."/>
            <person name="Nielsen K.F."/>
            <person name="Lyhne E.K."/>
            <person name="Kogle M.E."/>
            <person name="Kuo A."/>
            <person name="Riley R."/>
            <person name="Clum A."/>
            <person name="Nolan M."/>
            <person name="Lipzen A."/>
            <person name="Salamov A."/>
            <person name="Henrissat B."/>
            <person name="Wiebenga A."/>
            <person name="De vries R.P."/>
            <person name="Grigoriev I.V."/>
            <person name="Mortensen U.H."/>
            <person name="Andersen M.R."/>
            <person name="Baker S.E."/>
        </authorList>
    </citation>
    <scope>NUCLEOTIDE SEQUENCE [LARGE SCALE GENOMIC DNA]</scope>
    <source>
        <strain evidence="9 10">CBS 101889</strain>
    </source>
</reference>
<dbReference type="PANTHER" id="PTHR10015:SF427">
    <property type="entry name" value="HEAT SHOCK FACTOR PROTEIN"/>
    <property type="match status" value="1"/>
</dbReference>
<dbReference type="OrthoDB" id="4360491at2759"/>
<keyword evidence="4" id="KW-0539">Nucleus</keyword>
<keyword evidence="10" id="KW-1185">Reference proteome</keyword>
<gene>
    <name evidence="9" type="ORF">BO97DRAFT_408620</name>
</gene>
<dbReference type="AlphaFoldDB" id="A0A395HJL1"/>
<keyword evidence="6" id="KW-0175">Coiled coil</keyword>
<dbReference type="InterPro" id="IPR000232">
    <property type="entry name" value="HSF_DNA-bd"/>
</dbReference>
<feature type="compositionally biased region" description="Basic and acidic residues" evidence="7">
    <location>
        <begin position="277"/>
        <end position="299"/>
    </location>
</feature>
<dbReference type="VEuPathDB" id="FungiDB:BO97DRAFT_408620"/>
<evidence type="ECO:0000256" key="7">
    <source>
        <dbReference type="SAM" id="MobiDB-lite"/>
    </source>
</evidence>
<dbReference type="SMART" id="SM00415">
    <property type="entry name" value="HSF"/>
    <property type="match status" value="1"/>
</dbReference>
<dbReference type="InterPro" id="IPR036388">
    <property type="entry name" value="WH-like_DNA-bd_sf"/>
</dbReference>
<dbReference type="SUPFAM" id="SSF46785">
    <property type="entry name" value="Winged helix' DNA-binding domain"/>
    <property type="match status" value="1"/>
</dbReference>
<name>A0A395HJL1_ASPHC</name>
<dbReference type="RefSeq" id="XP_025547114.1">
    <property type="nucleotide sequence ID" value="XM_025695906.1"/>
</dbReference>
<feature type="region of interest" description="Disordered" evidence="7">
    <location>
        <begin position="261"/>
        <end position="299"/>
    </location>
</feature>
<dbReference type="Pfam" id="PF00447">
    <property type="entry name" value="HSF_DNA-bind"/>
    <property type="match status" value="1"/>
</dbReference>
<evidence type="ECO:0000313" key="9">
    <source>
        <dbReference type="EMBL" id="RAL07960.1"/>
    </source>
</evidence>